<protein>
    <submittedName>
        <fullName evidence="1">Uncharacterized protein</fullName>
    </submittedName>
</protein>
<name>A0A414AL75_9FIRM</name>
<dbReference type="AlphaFoldDB" id="A0A414AL75"/>
<comment type="caution">
    <text evidence="1">The sequence shown here is derived from an EMBL/GenBank/DDBJ whole genome shotgun (WGS) entry which is preliminary data.</text>
</comment>
<organism evidence="1 2">
    <name type="scientific">Enterocloster bolteae</name>
    <dbReference type="NCBI Taxonomy" id="208479"/>
    <lineage>
        <taxon>Bacteria</taxon>
        <taxon>Bacillati</taxon>
        <taxon>Bacillota</taxon>
        <taxon>Clostridia</taxon>
        <taxon>Lachnospirales</taxon>
        <taxon>Lachnospiraceae</taxon>
        <taxon>Enterocloster</taxon>
    </lineage>
</organism>
<accession>A0A414AL75</accession>
<evidence type="ECO:0000313" key="1">
    <source>
        <dbReference type="EMBL" id="RHC50181.1"/>
    </source>
</evidence>
<gene>
    <name evidence="1" type="ORF">DW839_26000</name>
</gene>
<dbReference type="Proteomes" id="UP000283975">
    <property type="component" value="Unassembled WGS sequence"/>
</dbReference>
<dbReference type="RefSeq" id="WP_021894714.1">
    <property type="nucleotide sequence ID" value="NZ_JAUUNS010000282.1"/>
</dbReference>
<reference evidence="1 2" key="1">
    <citation type="submission" date="2018-08" db="EMBL/GenBank/DDBJ databases">
        <title>A genome reference for cultivated species of the human gut microbiota.</title>
        <authorList>
            <person name="Zou Y."/>
            <person name="Xue W."/>
            <person name="Luo G."/>
        </authorList>
    </citation>
    <scope>NUCLEOTIDE SEQUENCE [LARGE SCALE GENOMIC DNA]</scope>
    <source>
        <strain evidence="1 2">AM35-14</strain>
    </source>
</reference>
<evidence type="ECO:0000313" key="2">
    <source>
        <dbReference type="Proteomes" id="UP000283975"/>
    </source>
</evidence>
<sequence length="75" mass="9055">MEELRVAWDMARSIESIPKHAGRLCYIGKRILNDRIYLFYRDSSWNYWYKTRIITKDGIISECEAIFGRKGRKHE</sequence>
<proteinExistence type="predicted"/>
<dbReference type="EMBL" id="QSHZ01000038">
    <property type="protein sequence ID" value="RHC50181.1"/>
    <property type="molecule type" value="Genomic_DNA"/>
</dbReference>